<dbReference type="GO" id="GO:0005930">
    <property type="term" value="C:axoneme"/>
    <property type="evidence" value="ECO:0007669"/>
    <property type="project" value="UniProtKB-SubCell"/>
</dbReference>
<dbReference type="AlphaFoldDB" id="A0A8E0S0F5"/>
<keyword evidence="4" id="KW-0282">Flagellum</keyword>
<feature type="coiled-coil region" evidence="5">
    <location>
        <begin position="264"/>
        <end position="312"/>
    </location>
</feature>
<evidence type="ECO:0000256" key="4">
    <source>
        <dbReference type="RuleBase" id="RU367040"/>
    </source>
</evidence>
<keyword evidence="2" id="KW-0963">Cytoplasm</keyword>
<feature type="coiled-coil region" evidence="5">
    <location>
        <begin position="191"/>
        <end position="232"/>
    </location>
</feature>
<dbReference type="GO" id="GO:0005634">
    <property type="term" value="C:nucleus"/>
    <property type="evidence" value="ECO:0007669"/>
    <property type="project" value="TreeGrafter"/>
</dbReference>
<proteinExistence type="inferred from homology"/>
<reference evidence="6" key="1">
    <citation type="submission" date="2019-05" db="EMBL/GenBank/DDBJ databases">
        <title>Annotation for the trematode Fasciolopsis buski.</title>
        <authorList>
            <person name="Choi Y.-J."/>
        </authorList>
    </citation>
    <scope>NUCLEOTIDE SEQUENCE</scope>
    <source>
        <strain evidence="6">HT</strain>
        <tissue evidence="6">Whole worm</tissue>
    </source>
</reference>
<dbReference type="InterPro" id="IPR000435">
    <property type="entry name" value="Tektins"/>
</dbReference>
<dbReference type="EMBL" id="LUCM01005422">
    <property type="protein sequence ID" value="KAA0192847.1"/>
    <property type="molecule type" value="Genomic_DNA"/>
</dbReference>
<keyword evidence="7" id="KW-1185">Reference proteome</keyword>
<dbReference type="PRINTS" id="PR00511">
    <property type="entry name" value="TEKTIN"/>
</dbReference>
<comment type="similarity">
    <text evidence="1 4">Belongs to the tektin family.</text>
</comment>
<keyword evidence="4" id="KW-0969">Cilium</keyword>
<accession>A0A8E0S0F5</accession>
<evidence type="ECO:0000256" key="3">
    <source>
        <dbReference type="ARBA" id="ARBA00023054"/>
    </source>
</evidence>
<dbReference type="Proteomes" id="UP000728185">
    <property type="component" value="Unassembled WGS sequence"/>
</dbReference>
<protein>
    <recommendedName>
        <fullName evidence="4">Tektin</fullName>
    </recommendedName>
</protein>
<comment type="caution">
    <text evidence="6">The sequence shown here is derived from an EMBL/GenBank/DDBJ whole genome shotgun (WGS) entry which is preliminary data.</text>
</comment>
<dbReference type="InterPro" id="IPR048256">
    <property type="entry name" value="Tektin-like"/>
</dbReference>
<evidence type="ECO:0000313" key="7">
    <source>
        <dbReference type="Proteomes" id="UP000728185"/>
    </source>
</evidence>
<dbReference type="GO" id="GO:0060294">
    <property type="term" value="P:cilium movement involved in cell motility"/>
    <property type="evidence" value="ECO:0007669"/>
    <property type="project" value="UniProtKB-UniRule"/>
</dbReference>
<gene>
    <name evidence="6" type="ORF">FBUS_07716</name>
</gene>
<name>A0A8E0S0F5_9TREM</name>
<evidence type="ECO:0000256" key="2">
    <source>
        <dbReference type="ARBA" id="ARBA00022490"/>
    </source>
</evidence>
<feature type="coiled-coil region" evidence="5">
    <location>
        <begin position="74"/>
        <end position="101"/>
    </location>
</feature>
<dbReference type="GO" id="GO:0060271">
    <property type="term" value="P:cilium assembly"/>
    <property type="evidence" value="ECO:0007669"/>
    <property type="project" value="UniProtKB-UniRule"/>
</dbReference>
<keyword evidence="4" id="KW-0966">Cell projection</keyword>
<dbReference type="PANTHER" id="PTHR19960:SF12">
    <property type="entry name" value="TEKTIN-4"/>
    <property type="match status" value="1"/>
</dbReference>
<sequence length="337" mass="39502">MPAVDFRNASVTPQEWERYHRNKYDMAFMGRKLSEEISQQSKNLIKTTDAITDRSQEESTKQLKGRVHDILFWKTELEKEIHDMITENDLLLKEKRRLENALLESEIPFLICTENLNTRGQRGGIDHVVDEVDREITSEHMSDPETWAKAAQEVIVQGEMERKSSAELRTLIKNLLNETSRDLRHHHDLVCRAFERNIERMIAAKTELENQLKQTVEEIVLQEENIERLKEAVRAKDDPLKLAQTRLHLRSFRPNLDLCNDQASKCLLNEVELLTQSLDELLRQTVLAENKLKDLQDMQIFLEKDLDQKRETIHLETVRCLPRRSAYPSALRLQGYP</sequence>
<dbReference type="Pfam" id="PF03148">
    <property type="entry name" value="Tektin"/>
    <property type="match status" value="1"/>
</dbReference>
<evidence type="ECO:0000256" key="5">
    <source>
        <dbReference type="SAM" id="Coils"/>
    </source>
</evidence>
<evidence type="ECO:0000313" key="6">
    <source>
        <dbReference type="EMBL" id="KAA0192847.1"/>
    </source>
</evidence>
<keyword evidence="3 5" id="KW-0175">Coiled coil</keyword>
<dbReference type="PANTHER" id="PTHR19960">
    <property type="entry name" value="TEKTIN"/>
    <property type="match status" value="1"/>
</dbReference>
<comment type="subcellular location">
    <subcellularLocation>
        <location evidence="4">Cytoplasm</location>
        <location evidence="4">Cytoskeleton</location>
        <location evidence="4">Cilium axoneme</location>
    </subcellularLocation>
</comment>
<dbReference type="OrthoDB" id="5788000at2759"/>
<evidence type="ECO:0000256" key="1">
    <source>
        <dbReference type="ARBA" id="ARBA00007209"/>
    </source>
</evidence>
<organism evidence="6 7">
    <name type="scientific">Fasciolopsis buskii</name>
    <dbReference type="NCBI Taxonomy" id="27845"/>
    <lineage>
        <taxon>Eukaryota</taxon>
        <taxon>Metazoa</taxon>
        <taxon>Spiralia</taxon>
        <taxon>Lophotrochozoa</taxon>
        <taxon>Platyhelminthes</taxon>
        <taxon>Trematoda</taxon>
        <taxon>Digenea</taxon>
        <taxon>Plagiorchiida</taxon>
        <taxon>Echinostomata</taxon>
        <taxon>Echinostomatoidea</taxon>
        <taxon>Fasciolidae</taxon>
        <taxon>Fasciolopsis</taxon>
    </lineage>
</organism>
<dbReference type="GO" id="GO:0015630">
    <property type="term" value="C:microtubule cytoskeleton"/>
    <property type="evidence" value="ECO:0007669"/>
    <property type="project" value="UniProtKB-UniRule"/>
</dbReference>